<protein>
    <submittedName>
        <fullName evidence="1">Uncharacterized protein</fullName>
    </submittedName>
</protein>
<gene>
    <name evidence="1" type="ORF">PCON_09004</name>
</gene>
<name>U4LMU6_PYROM</name>
<dbReference type="AlphaFoldDB" id="U4LMU6"/>
<dbReference type="EMBL" id="HF935464">
    <property type="protein sequence ID" value="CCX30665.1"/>
    <property type="molecule type" value="Genomic_DNA"/>
</dbReference>
<sequence>MSSSAVLPTYQLCLSSSSLIFIL</sequence>
<reference evidence="1 2" key="1">
    <citation type="journal article" date="2013" name="PLoS Genet.">
        <title>The genome and development-dependent transcriptomes of Pyronema confluens: a window into fungal evolution.</title>
        <authorList>
            <person name="Traeger S."/>
            <person name="Altegoer F."/>
            <person name="Freitag M."/>
            <person name="Gabaldon T."/>
            <person name="Kempken F."/>
            <person name="Kumar A."/>
            <person name="Marcet-Houben M."/>
            <person name="Poggeler S."/>
            <person name="Stajich J.E."/>
            <person name="Nowrousian M."/>
        </authorList>
    </citation>
    <scope>NUCLEOTIDE SEQUENCE [LARGE SCALE GENOMIC DNA]</scope>
    <source>
        <strain evidence="2">CBS 100304</strain>
        <tissue evidence="1">Vegetative mycelium</tissue>
    </source>
</reference>
<dbReference type="Proteomes" id="UP000018144">
    <property type="component" value="Unassembled WGS sequence"/>
</dbReference>
<proteinExistence type="predicted"/>
<organism evidence="1 2">
    <name type="scientific">Pyronema omphalodes (strain CBS 100304)</name>
    <name type="common">Pyronema confluens</name>
    <dbReference type="NCBI Taxonomy" id="1076935"/>
    <lineage>
        <taxon>Eukaryota</taxon>
        <taxon>Fungi</taxon>
        <taxon>Dikarya</taxon>
        <taxon>Ascomycota</taxon>
        <taxon>Pezizomycotina</taxon>
        <taxon>Pezizomycetes</taxon>
        <taxon>Pezizales</taxon>
        <taxon>Pyronemataceae</taxon>
        <taxon>Pyronema</taxon>
    </lineage>
</organism>
<evidence type="ECO:0000313" key="2">
    <source>
        <dbReference type="Proteomes" id="UP000018144"/>
    </source>
</evidence>
<accession>U4LMU6</accession>
<keyword evidence="2" id="KW-1185">Reference proteome</keyword>
<evidence type="ECO:0000313" key="1">
    <source>
        <dbReference type="EMBL" id="CCX30665.1"/>
    </source>
</evidence>